<gene>
    <name evidence="1" type="ORF">WDJ50_00940</name>
</gene>
<name>A0AAU6Q286_9DEIO</name>
<sequence length="140" mass="14965">MSERPDPVASLTLRRMGAPLLSLLLALGLSSADARVRLGDPLPPHPWQSDEREVVVIYTHDCGDLGELWGAVLQSGLPVRAVNVQGVPAQPPAGLTPWRGAEADQFARQLRVGTYPAVLLVRGGRVLNAWEGNFTGGGLR</sequence>
<dbReference type="AlphaFoldDB" id="A0AAU6Q286"/>
<dbReference type="EMBL" id="CP149782">
    <property type="protein sequence ID" value="WYF44712.1"/>
    <property type="molecule type" value="Genomic_DNA"/>
</dbReference>
<organism evidence="1">
    <name type="scientific">Deinococcus sp. VB142</name>
    <dbReference type="NCBI Taxonomy" id="3112952"/>
    <lineage>
        <taxon>Bacteria</taxon>
        <taxon>Thermotogati</taxon>
        <taxon>Deinococcota</taxon>
        <taxon>Deinococci</taxon>
        <taxon>Deinococcales</taxon>
        <taxon>Deinococcaceae</taxon>
        <taxon>Deinococcus</taxon>
    </lineage>
</organism>
<protein>
    <submittedName>
        <fullName evidence="1">Penicillin-binding protein</fullName>
    </submittedName>
</protein>
<dbReference type="RefSeq" id="WP_303102818.1">
    <property type="nucleotide sequence ID" value="NZ_CP149782.1"/>
</dbReference>
<proteinExistence type="predicted"/>
<evidence type="ECO:0000313" key="1">
    <source>
        <dbReference type="EMBL" id="WYF44712.1"/>
    </source>
</evidence>
<accession>A0AAU6Q286</accession>
<reference evidence="1" key="1">
    <citation type="submission" date="2024-03" db="EMBL/GenBank/DDBJ databases">
        <title>Deinococcus weizhi sp. nov., isolated from human skin.</title>
        <authorList>
            <person name="Wei Z."/>
            <person name="Tian F."/>
            <person name="Yang C."/>
            <person name="Xin L.T."/>
            <person name="Wen Z.J."/>
            <person name="Lan K.C."/>
            <person name="Yu L."/>
            <person name="Zhe W."/>
            <person name="Dan F.D."/>
            <person name="Jun W."/>
            <person name="Rui Z."/>
            <person name="Yong X.J."/>
            <person name="Ting Y."/>
            <person name="Wei X."/>
            <person name="Xu Z.G."/>
            <person name="Xin Z."/>
            <person name="Dong F.G."/>
            <person name="Ni X.M."/>
            <person name="Zheng M.G."/>
            <person name="Chun Y."/>
            <person name="Qian W.X."/>
        </authorList>
    </citation>
    <scope>NUCLEOTIDE SEQUENCE</scope>
    <source>
        <strain evidence="1">VB142</strain>
    </source>
</reference>